<evidence type="ECO:0000313" key="2">
    <source>
        <dbReference type="EMBL" id="KUG24070.1"/>
    </source>
</evidence>
<proteinExistence type="predicted"/>
<feature type="domain" description="DUF2779" evidence="1">
    <location>
        <begin position="294"/>
        <end position="419"/>
    </location>
</feature>
<sequence>MNIRISKSKYLNGLQCKKLLWYRYNEPEAIPEPDAATQAIFDQGHLVGDYAKKLFPTGVEIDHTGSFELGLKSTQELIAKRVPIFEAALAYKNCYARADVLEPVGKDKWDLIEVKSSTELKDVNYHDIGFQYYLYTGAGLKIDKCYLMCIDNTYVRKGDIEPDKLFQKIDVTEEIKNTYSKTIEDNVAELVKAVAADTYIEPGIGAHCSDPYACPLIDKCWSFLPERNVCLLYRNRKLPLILIEEGILELAKIPEHYELNEKNHIQVNCEKTGKPYFDAERMQEFLDTIEYPAYYMDFETFRSAIPLFDGSSPYQQIPFQFSVHVVKEKGANPEHYSFLADGTNDPRPEFMAKLNDVIGTEGSVIAYNAGFEMNILKKCSEILPQYANWVSSIEKRMIDLLQPFRDFAYYHPRQDGSCSLKKVLPVLTGKSYDDMEIGDGEIASSEYCRVTFTEDNEDKSKVRKLLEEYCGLDTMGMVDIVEKLSKIENKGG</sequence>
<name>A0A0W8FT81_9ZZZZ</name>
<dbReference type="Gene3D" id="3.90.320.10">
    <property type="match status" value="1"/>
</dbReference>
<dbReference type="InterPro" id="IPR021301">
    <property type="entry name" value="DUF2779"/>
</dbReference>
<accession>A0A0W8FT81</accession>
<protein>
    <recommendedName>
        <fullName evidence="1">DUF2779 domain-containing protein</fullName>
    </recommendedName>
</protein>
<evidence type="ECO:0000259" key="1">
    <source>
        <dbReference type="Pfam" id="PF11074"/>
    </source>
</evidence>
<dbReference type="Pfam" id="PF11074">
    <property type="entry name" value="DUF2779"/>
    <property type="match status" value="1"/>
</dbReference>
<reference evidence="2" key="1">
    <citation type="journal article" date="2015" name="Proc. Natl. Acad. Sci. U.S.A.">
        <title>Networks of energetic and metabolic interactions define dynamics in microbial communities.</title>
        <authorList>
            <person name="Embree M."/>
            <person name="Liu J.K."/>
            <person name="Al-Bassam M.M."/>
            <person name="Zengler K."/>
        </authorList>
    </citation>
    <scope>NUCLEOTIDE SEQUENCE</scope>
</reference>
<organism evidence="2">
    <name type="scientific">hydrocarbon metagenome</name>
    <dbReference type="NCBI Taxonomy" id="938273"/>
    <lineage>
        <taxon>unclassified sequences</taxon>
        <taxon>metagenomes</taxon>
        <taxon>ecological metagenomes</taxon>
    </lineage>
</organism>
<gene>
    <name evidence="2" type="ORF">ASZ90_006121</name>
</gene>
<dbReference type="AlphaFoldDB" id="A0A0W8FT81"/>
<comment type="caution">
    <text evidence="2">The sequence shown here is derived from an EMBL/GenBank/DDBJ whole genome shotgun (WGS) entry which is preliminary data.</text>
</comment>
<dbReference type="EMBL" id="LNQE01000864">
    <property type="protein sequence ID" value="KUG24070.1"/>
    <property type="molecule type" value="Genomic_DNA"/>
</dbReference>
<dbReference type="InterPro" id="IPR011604">
    <property type="entry name" value="PDDEXK-like_dom_sf"/>
</dbReference>